<evidence type="ECO:0000313" key="2">
    <source>
        <dbReference type="Proteomes" id="UP000192527"/>
    </source>
</evidence>
<dbReference type="STRING" id="402384.HM131_15855"/>
<keyword evidence="2" id="KW-1185">Reference proteome</keyword>
<accession>A0A1W5ZY99</accession>
<sequence length="77" mass="8666">MEERLDETDYGILQASKFRINESYASPYLGRIRFNPTKATFKMHEAKALAEDAVKREGSVKETFEREGFTGGVGCVS</sequence>
<dbReference type="RefSeq" id="WP_085030693.1">
    <property type="nucleotide sequence ID" value="NZ_CP020772.1"/>
</dbReference>
<dbReference type="EMBL" id="CP020772">
    <property type="protein sequence ID" value="ARI78234.1"/>
    <property type="molecule type" value="Genomic_DNA"/>
</dbReference>
<proteinExistence type="predicted"/>
<dbReference type="KEGG" id="hmn:HM131_15855"/>
<evidence type="ECO:0000313" key="1">
    <source>
        <dbReference type="EMBL" id="ARI78234.1"/>
    </source>
</evidence>
<name>A0A1W5ZY99_9BACI</name>
<dbReference type="AlphaFoldDB" id="A0A1W5ZY99"/>
<protein>
    <submittedName>
        <fullName evidence="1">Uncharacterized protein</fullName>
    </submittedName>
</protein>
<organism evidence="1 2">
    <name type="scientific">Halobacillus mangrovi</name>
    <dbReference type="NCBI Taxonomy" id="402384"/>
    <lineage>
        <taxon>Bacteria</taxon>
        <taxon>Bacillati</taxon>
        <taxon>Bacillota</taxon>
        <taxon>Bacilli</taxon>
        <taxon>Bacillales</taxon>
        <taxon>Bacillaceae</taxon>
        <taxon>Halobacillus</taxon>
    </lineage>
</organism>
<reference evidence="1 2" key="1">
    <citation type="submission" date="2017-04" db="EMBL/GenBank/DDBJ databases">
        <title>The whole genome sequencing and assembly of Halobacillus mangrovi strain.</title>
        <authorList>
            <person name="Lee S.-J."/>
            <person name="Park M.-K."/>
            <person name="Kim J.-Y."/>
            <person name="Lee Y.-J."/>
            <person name="Yi H."/>
            <person name="Bahn Y.-S."/>
            <person name="Kim J.F."/>
            <person name="Lee D.-W."/>
        </authorList>
    </citation>
    <scope>NUCLEOTIDE SEQUENCE [LARGE SCALE GENOMIC DNA]</scope>
    <source>
        <strain evidence="1 2">KTB 131</strain>
    </source>
</reference>
<gene>
    <name evidence="1" type="ORF">HM131_15855</name>
</gene>
<dbReference type="Proteomes" id="UP000192527">
    <property type="component" value="Chromosome"/>
</dbReference>